<feature type="compositionally biased region" description="Polar residues" evidence="1">
    <location>
        <begin position="69"/>
        <end position="86"/>
    </location>
</feature>
<dbReference type="OrthoDB" id="4177049at2759"/>
<feature type="compositionally biased region" description="Acidic residues" evidence="1">
    <location>
        <begin position="46"/>
        <end position="55"/>
    </location>
</feature>
<feature type="region of interest" description="Disordered" evidence="1">
    <location>
        <begin position="178"/>
        <end position="240"/>
    </location>
</feature>
<name>A0A2B7Y0F6_9EURO</name>
<sequence length="261" mass="28937">MTSPSRPRNPTPDSGSPYEKAHPVLRSCTSHEMLSKLDTPSKLLQEDDIDTDSEPECNLYEDSKRGRSLSRSPSPAQLSKRTSANASRCPRVTEAGSPVSRSNQPENASDESSMMGSGMRRLRHHKPLKRRLFDLYSEADKDEGAEAAKNPATVTSQQQQACLLPLMEPTRDKAKYARNCQQQQYQQPIHPKDESNKENIPPPTASHWEGLGMGLASHPSRQRARHGPRRPLGLLNPSDLSGDECLVVQAFKSGFRGLSKE</sequence>
<feature type="compositionally biased region" description="Basic residues" evidence="1">
    <location>
        <begin position="220"/>
        <end position="229"/>
    </location>
</feature>
<protein>
    <submittedName>
        <fullName evidence="2">Uncharacterized protein</fullName>
    </submittedName>
</protein>
<gene>
    <name evidence="2" type="ORF">AJ79_03004</name>
</gene>
<comment type="caution">
    <text evidence="2">The sequence shown here is derived from an EMBL/GenBank/DDBJ whole genome shotgun (WGS) entry which is preliminary data.</text>
</comment>
<reference evidence="2 3" key="1">
    <citation type="submission" date="2017-10" db="EMBL/GenBank/DDBJ databases">
        <title>Comparative genomics in systemic dimorphic fungi from Ajellomycetaceae.</title>
        <authorList>
            <person name="Munoz J.F."/>
            <person name="Mcewen J.G."/>
            <person name="Clay O.K."/>
            <person name="Cuomo C.A."/>
        </authorList>
    </citation>
    <scope>NUCLEOTIDE SEQUENCE [LARGE SCALE GENOMIC DNA]</scope>
    <source>
        <strain evidence="2 3">UAMH5409</strain>
    </source>
</reference>
<organism evidence="2 3">
    <name type="scientific">Helicocarpus griseus UAMH5409</name>
    <dbReference type="NCBI Taxonomy" id="1447875"/>
    <lineage>
        <taxon>Eukaryota</taxon>
        <taxon>Fungi</taxon>
        <taxon>Dikarya</taxon>
        <taxon>Ascomycota</taxon>
        <taxon>Pezizomycotina</taxon>
        <taxon>Eurotiomycetes</taxon>
        <taxon>Eurotiomycetidae</taxon>
        <taxon>Onygenales</taxon>
        <taxon>Ajellomycetaceae</taxon>
        <taxon>Helicocarpus</taxon>
    </lineage>
</organism>
<feature type="compositionally biased region" description="Polar residues" evidence="1">
    <location>
        <begin position="99"/>
        <end position="115"/>
    </location>
</feature>
<proteinExistence type="predicted"/>
<evidence type="ECO:0000313" key="3">
    <source>
        <dbReference type="Proteomes" id="UP000223968"/>
    </source>
</evidence>
<dbReference type="EMBL" id="PDNB01000034">
    <property type="protein sequence ID" value="PGH14511.1"/>
    <property type="molecule type" value="Genomic_DNA"/>
</dbReference>
<keyword evidence="3" id="KW-1185">Reference proteome</keyword>
<feature type="region of interest" description="Disordered" evidence="1">
    <location>
        <begin position="1"/>
        <end position="128"/>
    </location>
</feature>
<accession>A0A2B7Y0F6</accession>
<dbReference type="Proteomes" id="UP000223968">
    <property type="component" value="Unassembled WGS sequence"/>
</dbReference>
<feature type="compositionally biased region" description="Polar residues" evidence="1">
    <location>
        <begin position="1"/>
        <end position="14"/>
    </location>
</feature>
<evidence type="ECO:0000256" key="1">
    <source>
        <dbReference type="SAM" id="MobiDB-lite"/>
    </source>
</evidence>
<dbReference type="AlphaFoldDB" id="A0A2B7Y0F6"/>
<evidence type="ECO:0000313" key="2">
    <source>
        <dbReference type="EMBL" id="PGH14511.1"/>
    </source>
</evidence>